<feature type="compositionally biased region" description="Polar residues" evidence="7">
    <location>
        <begin position="371"/>
        <end position="385"/>
    </location>
</feature>
<dbReference type="CDD" id="cd00154">
    <property type="entry name" value="Rab"/>
    <property type="match status" value="1"/>
</dbReference>
<feature type="compositionally biased region" description="Basic and acidic residues" evidence="7">
    <location>
        <begin position="16"/>
        <end position="33"/>
    </location>
</feature>
<evidence type="ECO:0000256" key="4">
    <source>
        <dbReference type="ARBA" id="ARBA00023134"/>
    </source>
</evidence>
<dbReference type="SUPFAM" id="SSF52540">
    <property type="entry name" value="P-loop containing nucleoside triphosphate hydrolases"/>
    <property type="match status" value="1"/>
</dbReference>
<dbReference type="Pfam" id="PF00071">
    <property type="entry name" value="Ras"/>
    <property type="match status" value="1"/>
</dbReference>
<keyword evidence="3" id="KW-0106">Calcium</keyword>
<dbReference type="PROSITE" id="PS51420">
    <property type="entry name" value="RHO"/>
    <property type="match status" value="1"/>
</dbReference>
<dbReference type="PROSITE" id="PS51417">
    <property type="entry name" value="ARF"/>
    <property type="match status" value="1"/>
</dbReference>
<feature type="non-terminal residue" evidence="9">
    <location>
        <position position="664"/>
    </location>
</feature>
<evidence type="ECO:0000313" key="9">
    <source>
        <dbReference type="EMBL" id="KAF5895953.1"/>
    </source>
</evidence>
<keyword evidence="5" id="KW-0449">Lipoprotein</keyword>
<gene>
    <name evidence="9" type="primary">cracr2ab</name>
    <name evidence="9" type="ORF">DAT39_014339</name>
</gene>
<feature type="coiled-coil region" evidence="6">
    <location>
        <begin position="182"/>
        <end position="358"/>
    </location>
</feature>
<feature type="region of interest" description="Disordered" evidence="7">
    <location>
        <begin position="1"/>
        <end position="34"/>
    </location>
</feature>
<dbReference type="GO" id="GO:0005525">
    <property type="term" value="F:GTP binding"/>
    <property type="evidence" value="ECO:0007669"/>
    <property type="project" value="UniProtKB-KW"/>
</dbReference>
<dbReference type="SMART" id="SM00175">
    <property type="entry name" value="RAB"/>
    <property type="match status" value="1"/>
</dbReference>
<keyword evidence="4" id="KW-0342">GTP-binding</keyword>
<reference evidence="9" key="1">
    <citation type="submission" date="2020-07" db="EMBL/GenBank/DDBJ databases">
        <title>Clarias magur genome sequencing, assembly and annotation.</title>
        <authorList>
            <person name="Kushwaha B."/>
            <person name="Kumar R."/>
            <person name="Das P."/>
            <person name="Joshi C.G."/>
            <person name="Kumar D."/>
            <person name="Nagpure N.S."/>
            <person name="Pandey M."/>
            <person name="Agarwal S."/>
            <person name="Srivastava S."/>
            <person name="Singh M."/>
            <person name="Sahoo L."/>
            <person name="Jayasankar P."/>
            <person name="Meher P.K."/>
            <person name="Koringa P.G."/>
            <person name="Iquebal M.A."/>
            <person name="Das S.P."/>
            <person name="Bit A."/>
            <person name="Patnaik S."/>
            <person name="Patel N."/>
            <person name="Shah T.M."/>
            <person name="Hinsu A."/>
            <person name="Jena J.K."/>
        </authorList>
    </citation>
    <scope>NUCLEOTIDE SEQUENCE</scope>
    <source>
        <strain evidence="9">CIFAMagur01</strain>
        <tissue evidence="9">Testis</tissue>
    </source>
</reference>
<dbReference type="SUPFAM" id="SSF47473">
    <property type="entry name" value="EF-hand"/>
    <property type="match status" value="1"/>
</dbReference>
<keyword evidence="10" id="KW-1185">Reference proteome</keyword>
<dbReference type="PROSITE" id="PS51421">
    <property type="entry name" value="RAS"/>
    <property type="match status" value="1"/>
</dbReference>
<dbReference type="NCBIfam" id="TIGR00231">
    <property type="entry name" value="small_GTP"/>
    <property type="match status" value="1"/>
</dbReference>
<evidence type="ECO:0000313" key="10">
    <source>
        <dbReference type="Proteomes" id="UP000727407"/>
    </source>
</evidence>
<dbReference type="GO" id="GO:0005509">
    <property type="term" value="F:calcium ion binding"/>
    <property type="evidence" value="ECO:0007669"/>
    <property type="project" value="InterPro"/>
</dbReference>
<dbReference type="PRINTS" id="PR00449">
    <property type="entry name" value="RASTRNSFRMNG"/>
</dbReference>
<dbReference type="Gene3D" id="3.40.50.300">
    <property type="entry name" value="P-loop containing nucleotide triphosphate hydrolases"/>
    <property type="match status" value="1"/>
</dbReference>
<dbReference type="Gene3D" id="1.10.238.10">
    <property type="entry name" value="EF-hand"/>
    <property type="match status" value="1"/>
</dbReference>
<comment type="caution">
    <text evidence="9">The sequence shown here is derived from an EMBL/GenBank/DDBJ whole genome shotgun (WGS) entry which is preliminary data.</text>
</comment>
<dbReference type="InterPro" id="IPR050227">
    <property type="entry name" value="Rab"/>
</dbReference>
<dbReference type="InterPro" id="IPR001806">
    <property type="entry name" value="Small_GTPase"/>
</dbReference>
<evidence type="ECO:0000256" key="3">
    <source>
        <dbReference type="ARBA" id="ARBA00022837"/>
    </source>
</evidence>
<proteinExistence type="predicted"/>
<dbReference type="InterPro" id="IPR027417">
    <property type="entry name" value="P-loop_NTPase"/>
</dbReference>
<dbReference type="EMBL" id="QNUK01000298">
    <property type="protein sequence ID" value="KAF5895953.1"/>
    <property type="molecule type" value="Genomic_DNA"/>
</dbReference>
<evidence type="ECO:0000256" key="6">
    <source>
        <dbReference type="SAM" id="Coils"/>
    </source>
</evidence>
<evidence type="ECO:0000256" key="2">
    <source>
        <dbReference type="ARBA" id="ARBA00022741"/>
    </source>
</evidence>
<accession>A0A8J4X749</accession>
<dbReference type="InterPro" id="IPR002048">
    <property type="entry name" value="EF_hand_dom"/>
</dbReference>
<protein>
    <submittedName>
        <fullName evidence="9">Ras and EF-hand domain-containing protein</fullName>
    </submittedName>
</protein>
<keyword evidence="2" id="KW-0547">Nucleotide-binding</keyword>
<keyword evidence="1" id="KW-0479">Metal-binding</keyword>
<dbReference type="SMART" id="SM00054">
    <property type="entry name" value="EFh"/>
    <property type="match status" value="2"/>
</dbReference>
<dbReference type="AlphaFoldDB" id="A0A8J4X749"/>
<keyword evidence="6" id="KW-0175">Coiled coil</keyword>
<dbReference type="OrthoDB" id="9837699at2759"/>
<dbReference type="PROSITE" id="PS00018">
    <property type="entry name" value="EF_HAND_1"/>
    <property type="match status" value="1"/>
</dbReference>
<evidence type="ECO:0000259" key="8">
    <source>
        <dbReference type="PROSITE" id="PS50222"/>
    </source>
</evidence>
<feature type="domain" description="EF-hand" evidence="8">
    <location>
        <begin position="71"/>
        <end position="106"/>
    </location>
</feature>
<dbReference type="Proteomes" id="UP000727407">
    <property type="component" value="Unassembled WGS sequence"/>
</dbReference>
<organism evidence="9 10">
    <name type="scientific">Clarias magur</name>
    <name type="common">Asian catfish</name>
    <name type="synonym">Macropteronotus magur</name>
    <dbReference type="NCBI Taxonomy" id="1594786"/>
    <lineage>
        <taxon>Eukaryota</taxon>
        <taxon>Metazoa</taxon>
        <taxon>Chordata</taxon>
        <taxon>Craniata</taxon>
        <taxon>Vertebrata</taxon>
        <taxon>Euteleostomi</taxon>
        <taxon>Actinopterygii</taxon>
        <taxon>Neopterygii</taxon>
        <taxon>Teleostei</taxon>
        <taxon>Ostariophysi</taxon>
        <taxon>Siluriformes</taxon>
        <taxon>Clariidae</taxon>
        <taxon>Clarias</taxon>
    </lineage>
</organism>
<dbReference type="SMART" id="SM00173">
    <property type="entry name" value="RAS"/>
    <property type="match status" value="1"/>
</dbReference>
<dbReference type="InterPro" id="IPR018247">
    <property type="entry name" value="EF_Hand_1_Ca_BS"/>
</dbReference>
<dbReference type="InterPro" id="IPR005225">
    <property type="entry name" value="Small_GTP-bd"/>
</dbReference>
<dbReference type="PROSITE" id="PS51419">
    <property type="entry name" value="RAB"/>
    <property type="match status" value="1"/>
</dbReference>
<dbReference type="InterPro" id="IPR011992">
    <property type="entry name" value="EF-hand-dom_pair"/>
</dbReference>
<dbReference type="CDD" id="cd00051">
    <property type="entry name" value="EFh"/>
    <property type="match status" value="1"/>
</dbReference>
<dbReference type="PROSITE" id="PS50222">
    <property type="entry name" value="EF_HAND_2"/>
    <property type="match status" value="1"/>
</dbReference>
<evidence type="ECO:0000256" key="1">
    <source>
        <dbReference type="ARBA" id="ARBA00022723"/>
    </source>
</evidence>
<feature type="region of interest" description="Disordered" evidence="7">
    <location>
        <begin position="371"/>
        <end position="402"/>
    </location>
</feature>
<dbReference type="FunFam" id="3.40.50.300:FF:001129">
    <property type="entry name" value="ras-related protein Rab-44 isoform X2"/>
    <property type="match status" value="1"/>
</dbReference>
<name>A0A8J4X749_CLAMG</name>
<evidence type="ECO:0000256" key="5">
    <source>
        <dbReference type="ARBA" id="ARBA00023288"/>
    </source>
</evidence>
<dbReference type="SMART" id="SM00174">
    <property type="entry name" value="RHO"/>
    <property type="match status" value="1"/>
</dbReference>
<dbReference type="Pfam" id="PF13499">
    <property type="entry name" value="EF-hand_7"/>
    <property type="match status" value="1"/>
</dbReference>
<dbReference type="PANTHER" id="PTHR47977">
    <property type="entry name" value="RAS-RELATED PROTEIN RAB"/>
    <property type="match status" value="1"/>
</dbReference>
<dbReference type="GO" id="GO:0003924">
    <property type="term" value="F:GTPase activity"/>
    <property type="evidence" value="ECO:0007669"/>
    <property type="project" value="InterPro"/>
</dbReference>
<sequence length="664" mass="75766">MSEFLNYQAKKVNSKSSDKKERQPEPGKMKGLERMGSQLEKIGEFFHICDSEGKGFITPTDLTRLNKELPLSAEELENVFDSLDLDRNGYLTLEEFSSGFSEFLQGRRMSQAEDQLAGLSPSCPEDLYQNEPQDHEDERHFGALMESLGANNIFEDPSEVRTLWTQLRKDEPHLLYNFEDFLARVTSQIRVAQQEKSEMESALRKKAATHNGEIQQLYEEMEQQIKNEKDRLSHKDFRSQDLQQQLSSKEQELESLFDKQRRLEQQCQELNSERQKSQRENLKLKMTNQELSRELEHTCSELSLAQEQLASLQEQGMRQQQEKEMEMYRLTEKLQTEKQNLAEQLDLLREMNEYLRNKKDSVKCSNLRENSTLEQERGSNQQIVHSNRKQATERPHSASGDDGMIRAAEQTASVSENPDPSAVAPPSFHRVISIEEDPLPHLLGEPCPVLHQMNEEEEEVAQLDLQMSPMFFSNMSLACVTRGQPSGREALQKVPVGSLVSTPQRLFKIILVGNSSVGKTALMHRFCDGDFHADTATTVGIDYSVRTLNLGDSHVVVQVWDTAGQERFRSITKQFFRKADGVVVTYDITQHDSFKAVRSWLVSIQETVGGSIPIMLLGNKSDRETMRQVATAEGEKLAKEACLLFYECSAYTGDHVLEAMVHLA</sequence>
<evidence type="ECO:0000256" key="7">
    <source>
        <dbReference type="SAM" id="MobiDB-lite"/>
    </source>
</evidence>